<proteinExistence type="predicted"/>
<keyword evidence="2" id="KW-1185">Reference proteome</keyword>
<evidence type="ECO:0000313" key="2">
    <source>
        <dbReference type="Proteomes" id="UP001234297"/>
    </source>
</evidence>
<evidence type="ECO:0000313" key="1">
    <source>
        <dbReference type="EMBL" id="KAJ8633587.1"/>
    </source>
</evidence>
<accession>A0ACC2LKG8</accession>
<comment type="caution">
    <text evidence="1">The sequence shown here is derived from an EMBL/GenBank/DDBJ whole genome shotgun (WGS) entry which is preliminary data.</text>
</comment>
<reference evidence="1 2" key="1">
    <citation type="journal article" date="2022" name="Hortic Res">
        <title>A haplotype resolved chromosomal level avocado genome allows analysis of novel avocado genes.</title>
        <authorList>
            <person name="Nath O."/>
            <person name="Fletcher S.J."/>
            <person name="Hayward A."/>
            <person name="Shaw L.M."/>
            <person name="Masouleh A.K."/>
            <person name="Furtado A."/>
            <person name="Henry R.J."/>
            <person name="Mitter N."/>
        </authorList>
    </citation>
    <scope>NUCLEOTIDE SEQUENCE [LARGE SCALE GENOMIC DNA]</scope>
    <source>
        <strain evidence="2">cv. Hass</strain>
    </source>
</reference>
<dbReference type="Proteomes" id="UP001234297">
    <property type="component" value="Chromosome 8"/>
</dbReference>
<protein>
    <submittedName>
        <fullName evidence="1">Uncharacterized protein</fullName>
    </submittedName>
</protein>
<organism evidence="1 2">
    <name type="scientific">Persea americana</name>
    <name type="common">Avocado</name>
    <dbReference type="NCBI Taxonomy" id="3435"/>
    <lineage>
        <taxon>Eukaryota</taxon>
        <taxon>Viridiplantae</taxon>
        <taxon>Streptophyta</taxon>
        <taxon>Embryophyta</taxon>
        <taxon>Tracheophyta</taxon>
        <taxon>Spermatophyta</taxon>
        <taxon>Magnoliopsida</taxon>
        <taxon>Magnoliidae</taxon>
        <taxon>Laurales</taxon>
        <taxon>Lauraceae</taxon>
        <taxon>Persea</taxon>
    </lineage>
</organism>
<name>A0ACC2LKG8_PERAE</name>
<gene>
    <name evidence="1" type="ORF">MRB53_026923</name>
</gene>
<dbReference type="EMBL" id="CM056816">
    <property type="protein sequence ID" value="KAJ8633587.1"/>
    <property type="molecule type" value="Genomic_DNA"/>
</dbReference>
<sequence length="447" mass="48105">MHMKEPNDILAYRKSVEKLRIHIFLNGLDTDFEQVCGEILRMDPSLDLEHTYAYVRREANRRTLLAGDPTTPDSVAMLARRPTPSTRRPGSSAAPSTSAPSNRSYEVSNKSSGSSGPPRTRIHYGGTGHTKSQCYDLIGYPDWWDPTKASTKRNSKSSSAVSTSAAISESSPSEAMALHISSPPGKSLDNSVSIGSCTWIIDSGSTDHMSFDMASISTLNSSDTHAVSTANGTLASLIGEGSLSLPNNLNLDSVLVVPSLNFKLLSVSQITTALNCVVIFWPDSCVFKDIKTRRTIGCGTRRGKLYNLDLAPFSSSTLAKSFSMYFQEAATASQGEHSRNLQFFDPQVEHISHESHEIAGPVSAAPAPDEPAPSIVSPPPDDYTPYAEATSVVSELVDDLLELPPCNPDGQAAPPVPQHQLFPLDGSSPPPEVTPEPPLRTLPNRTT</sequence>